<dbReference type="GO" id="GO:0046872">
    <property type="term" value="F:metal ion binding"/>
    <property type="evidence" value="ECO:0007669"/>
    <property type="project" value="InterPro"/>
</dbReference>
<gene>
    <name evidence="3" type="ORF">MtrunA17_Chr5g0424421</name>
</gene>
<feature type="chain" id="PRO_5017273620" evidence="1">
    <location>
        <begin position="33"/>
        <end position="70"/>
    </location>
</feature>
<dbReference type="InterPro" id="IPR009810">
    <property type="entry name" value="Nodulin_late_dom"/>
</dbReference>
<dbReference type="AlphaFoldDB" id="A0A396HX53"/>
<feature type="signal peptide" evidence="1">
    <location>
        <begin position="1"/>
        <end position="32"/>
    </location>
</feature>
<comment type="caution">
    <text evidence="3">The sequence shown here is derived from an EMBL/GenBank/DDBJ whole genome shotgun (WGS) entry which is preliminary data.</text>
</comment>
<evidence type="ECO:0000313" key="4">
    <source>
        <dbReference type="Proteomes" id="UP000265566"/>
    </source>
</evidence>
<keyword evidence="1" id="KW-0732">Signal</keyword>
<proteinExistence type="predicted"/>
<dbReference type="Pfam" id="PF07127">
    <property type="entry name" value="Nodulin_late"/>
    <property type="match status" value="1"/>
</dbReference>
<protein>
    <submittedName>
        <fullName evidence="3">Putative Late nodulin</fullName>
    </submittedName>
</protein>
<organism evidence="3 4">
    <name type="scientific">Medicago truncatula</name>
    <name type="common">Barrel medic</name>
    <name type="synonym">Medicago tribuloides</name>
    <dbReference type="NCBI Taxonomy" id="3880"/>
    <lineage>
        <taxon>Eukaryota</taxon>
        <taxon>Viridiplantae</taxon>
        <taxon>Streptophyta</taxon>
        <taxon>Embryophyta</taxon>
        <taxon>Tracheophyta</taxon>
        <taxon>Spermatophyta</taxon>
        <taxon>Magnoliopsida</taxon>
        <taxon>eudicotyledons</taxon>
        <taxon>Gunneridae</taxon>
        <taxon>Pentapetalae</taxon>
        <taxon>rosids</taxon>
        <taxon>fabids</taxon>
        <taxon>Fabales</taxon>
        <taxon>Fabaceae</taxon>
        <taxon>Papilionoideae</taxon>
        <taxon>50 kb inversion clade</taxon>
        <taxon>NPAAA clade</taxon>
        <taxon>Hologalegina</taxon>
        <taxon>IRL clade</taxon>
        <taxon>Trifolieae</taxon>
        <taxon>Medicago</taxon>
    </lineage>
</organism>
<dbReference type="Gramene" id="rna31290">
    <property type="protein sequence ID" value="RHN55985.1"/>
    <property type="gene ID" value="gene31290"/>
</dbReference>
<sequence>MQRENNMAKTIKFVYTMILFLSLFIVAKEVHAYPGCETDAECPKIYELYPLIYKCENKFCILSQVLPYIV</sequence>
<dbReference type="EMBL" id="PSQE01000005">
    <property type="protein sequence ID" value="RHN55985.1"/>
    <property type="molecule type" value="Genomic_DNA"/>
</dbReference>
<evidence type="ECO:0000313" key="3">
    <source>
        <dbReference type="EMBL" id="RHN55985.1"/>
    </source>
</evidence>
<accession>A0A396HX53</accession>
<dbReference type="Proteomes" id="UP000265566">
    <property type="component" value="Chromosome 5"/>
</dbReference>
<evidence type="ECO:0000259" key="2">
    <source>
        <dbReference type="Pfam" id="PF07127"/>
    </source>
</evidence>
<evidence type="ECO:0000256" key="1">
    <source>
        <dbReference type="SAM" id="SignalP"/>
    </source>
</evidence>
<name>A0A396HX53_MEDTR</name>
<feature type="domain" description="Late nodulin" evidence="2">
    <location>
        <begin position="7"/>
        <end position="60"/>
    </location>
</feature>
<reference evidence="4" key="1">
    <citation type="journal article" date="2018" name="Nat. Plants">
        <title>Whole-genome landscape of Medicago truncatula symbiotic genes.</title>
        <authorList>
            <person name="Pecrix Y."/>
            <person name="Staton S.E."/>
            <person name="Sallet E."/>
            <person name="Lelandais-Briere C."/>
            <person name="Moreau S."/>
            <person name="Carrere S."/>
            <person name="Blein T."/>
            <person name="Jardinaud M.F."/>
            <person name="Latrasse D."/>
            <person name="Zouine M."/>
            <person name="Zahm M."/>
            <person name="Kreplak J."/>
            <person name="Mayjonade B."/>
            <person name="Satge C."/>
            <person name="Perez M."/>
            <person name="Cauet S."/>
            <person name="Marande W."/>
            <person name="Chantry-Darmon C."/>
            <person name="Lopez-Roques C."/>
            <person name="Bouchez O."/>
            <person name="Berard A."/>
            <person name="Debelle F."/>
            <person name="Munos S."/>
            <person name="Bendahmane A."/>
            <person name="Berges H."/>
            <person name="Niebel A."/>
            <person name="Buitink J."/>
            <person name="Frugier F."/>
            <person name="Benhamed M."/>
            <person name="Crespi M."/>
            <person name="Gouzy J."/>
            <person name="Gamas P."/>
        </authorList>
    </citation>
    <scope>NUCLEOTIDE SEQUENCE [LARGE SCALE GENOMIC DNA]</scope>
    <source>
        <strain evidence="4">cv. Jemalong A17</strain>
    </source>
</reference>